<dbReference type="GO" id="GO:0005615">
    <property type="term" value="C:extracellular space"/>
    <property type="evidence" value="ECO:0007669"/>
    <property type="project" value="TreeGrafter"/>
</dbReference>
<dbReference type="PROSITE" id="PS51450">
    <property type="entry name" value="LRR"/>
    <property type="match status" value="2"/>
</dbReference>
<dbReference type="InterPro" id="IPR026906">
    <property type="entry name" value="LRR_5"/>
</dbReference>
<dbReference type="Proteomes" id="UP000735302">
    <property type="component" value="Unassembled WGS sequence"/>
</dbReference>
<keyword evidence="3" id="KW-0677">Repeat</keyword>
<dbReference type="GO" id="GO:0031012">
    <property type="term" value="C:extracellular matrix"/>
    <property type="evidence" value="ECO:0007669"/>
    <property type="project" value="TreeGrafter"/>
</dbReference>
<dbReference type="Pfam" id="PF00560">
    <property type="entry name" value="LRR_1"/>
    <property type="match status" value="1"/>
</dbReference>
<evidence type="ECO:0000256" key="1">
    <source>
        <dbReference type="ARBA" id="ARBA00022614"/>
    </source>
</evidence>
<protein>
    <submittedName>
        <fullName evidence="5">Leucine-rich repeat and immunoglobulin-like domain-containing nogo receptor-interacting protein 1</fullName>
    </submittedName>
</protein>
<dbReference type="SUPFAM" id="SSF52058">
    <property type="entry name" value="L domain-like"/>
    <property type="match status" value="1"/>
</dbReference>
<dbReference type="InterPro" id="IPR032675">
    <property type="entry name" value="LRR_dom_sf"/>
</dbReference>
<proteinExistence type="predicted"/>
<accession>A0AAV4A6I4</accession>
<evidence type="ECO:0000313" key="5">
    <source>
        <dbReference type="EMBL" id="GFO02415.1"/>
    </source>
</evidence>
<dbReference type="AlphaFoldDB" id="A0AAV4A6I4"/>
<dbReference type="EMBL" id="BLXT01003580">
    <property type="protein sequence ID" value="GFO02415.1"/>
    <property type="molecule type" value="Genomic_DNA"/>
</dbReference>
<feature type="signal peptide" evidence="4">
    <location>
        <begin position="1"/>
        <end position="19"/>
    </location>
</feature>
<dbReference type="PANTHER" id="PTHR24373">
    <property type="entry name" value="SLIT RELATED LEUCINE-RICH REPEAT NEURONAL PROTEIN"/>
    <property type="match status" value="1"/>
</dbReference>
<keyword evidence="5" id="KW-0675">Receptor</keyword>
<dbReference type="PANTHER" id="PTHR24373:SF387">
    <property type="entry name" value="LEUCINE-RICH REPEATS AND IMMUNOGLOBULIN-LIKE DOMAINS PROTEIN SMA-10"/>
    <property type="match status" value="1"/>
</dbReference>
<organism evidence="5 6">
    <name type="scientific">Plakobranchus ocellatus</name>
    <dbReference type="NCBI Taxonomy" id="259542"/>
    <lineage>
        <taxon>Eukaryota</taxon>
        <taxon>Metazoa</taxon>
        <taxon>Spiralia</taxon>
        <taxon>Lophotrochozoa</taxon>
        <taxon>Mollusca</taxon>
        <taxon>Gastropoda</taxon>
        <taxon>Heterobranchia</taxon>
        <taxon>Euthyneura</taxon>
        <taxon>Panpulmonata</taxon>
        <taxon>Sacoglossa</taxon>
        <taxon>Placobranchoidea</taxon>
        <taxon>Plakobranchidae</taxon>
        <taxon>Plakobranchus</taxon>
    </lineage>
</organism>
<evidence type="ECO:0000256" key="3">
    <source>
        <dbReference type="ARBA" id="ARBA00022737"/>
    </source>
</evidence>
<dbReference type="SMART" id="SM00369">
    <property type="entry name" value="LRR_TYP"/>
    <property type="match status" value="7"/>
</dbReference>
<feature type="chain" id="PRO_5043674456" evidence="4">
    <location>
        <begin position="20"/>
        <end position="558"/>
    </location>
</feature>
<evidence type="ECO:0000313" key="6">
    <source>
        <dbReference type="Proteomes" id="UP000735302"/>
    </source>
</evidence>
<name>A0AAV4A6I4_9GAST</name>
<dbReference type="InterPro" id="IPR050328">
    <property type="entry name" value="Dev_Immune_Receptor"/>
</dbReference>
<dbReference type="InterPro" id="IPR001611">
    <property type="entry name" value="Leu-rich_rpt"/>
</dbReference>
<keyword evidence="6" id="KW-1185">Reference proteome</keyword>
<evidence type="ECO:0000256" key="4">
    <source>
        <dbReference type="SAM" id="SignalP"/>
    </source>
</evidence>
<reference evidence="5 6" key="1">
    <citation type="journal article" date="2021" name="Elife">
        <title>Chloroplast acquisition without the gene transfer in kleptoplastic sea slugs, Plakobranchus ocellatus.</title>
        <authorList>
            <person name="Maeda T."/>
            <person name="Takahashi S."/>
            <person name="Yoshida T."/>
            <person name="Shimamura S."/>
            <person name="Takaki Y."/>
            <person name="Nagai Y."/>
            <person name="Toyoda A."/>
            <person name="Suzuki Y."/>
            <person name="Arimoto A."/>
            <person name="Ishii H."/>
            <person name="Satoh N."/>
            <person name="Nishiyama T."/>
            <person name="Hasebe M."/>
            <person name="Maruyama T."/>
            <person name="Minagawa J."/>
            <person name="Obokata J."/>
            <person name="Shigenobu S."/>
        </authorList>
    </citation>
    <scope>NUCLEOTIDE SEQUENCE [LARGE SCALE GENOMIC DNA]</scope>
</reference>
<dbReference type="InterPro" id="IPR003591">
    <property type="entry name" value="Leu-rich_rpt_typical-subtyp"/>
</dbReference>
<gene>
    <name evidence="5" type="ORF">PoB_002892000</name>
</gene>
<sequence>MQATILFLWTLLSSTLLLSVSKGGYSAAAYSPLPCPTSCKCRPETLDGVGPVYSVNCAGKGLGDLPDLRVLMNSGPVYGGGDGGTGTHVTGVGERRLQLELANNRIGSLDSSQFVTGLNVFSLDISRNKGLSQINDNTFDNLAPHLERLSMDALGLTFDRSLSTVSNLNRLKQLSISHNNRRGYVPGAVEHVKVKLFQGPVTTSLISLKMSHCGMRSLSKKSLKSLVSLEILDLSNNWFAHVPDAVKGLTRLKKLLLFHCYIKKLADFSFTDLTYLESLDLSANHVADIEPFAFTGLEHALSDLRLGRCHLREIPTQAFAILNKLKRLDLSENRFNKAGHDAFTGGYCLTELLISARGMEFEPTAFADQSKCLFSLTIKQMDLSTIPREAIAKLKNLRQLSLENNKILSLQPDAFNGIAASSIRLTGNPLTTIEDHAFRGLPAGLDINLSHTKVSGIEFILGYPEGAISSVDLNYAGLVCRCSMREALNATLITDIYGSCRSGTRDILLSSRDLSEIVEDACIEESKRNSGTPALTTQLLTFVPFAASSLVLTAAYIL</sequence>
<dbReference type="Gene3D" id="3.80.10.10">
    <property type="entry name" value="Ribonuclease Inhibitor"/>
    <property type="match status" value="3"/>
</dbReference>
<comment type="caution">
    <text evidence="5">The sequence shown here is derived from an EMBL/GenBank/DDBJ whole genome shotgun (WGS) entry which is preliminary data.</text>
</comment>
<dbReference type="Pfam" id="PF13306">
    <property type="entry name" value="LRR_5"/>
    <property type="match status" value="2"/>
</dbReference>
<keyword evidence="1" id="KW-0433">Leucine-rich repeat</keyword>
<keyword evidence="2 4" id="KW-0732">Signal</keyword>
<evidence type="ECO:0000256" key="2">
    <source>
        <dbReference type="ARBA" id="ARBA00022729"/>
    </source>
</evidence>